<dbReference type="GO" id="GO:0042956">
    <property type="term" value="P:maltodextrin transmembrane transport"/>
    <property type="evidence" value="ECO:0007669"/>
    <property type="project" value="TreeGrafter"/>
</dbReference>
<dbReference type="SUPFAM" id="SSF53850">
    <property type="entry name" value="Periplasmic binding protein-like II"/>
    <property type="match status" value="1"/>
</dbReference>
<dbReference type="PANTHER" id="PTHR30061">
    <property type="entry name" value="MALTOSE-BINDING PERIPLASMIC PROTEIN"/>
    <property type="match status" value="1"/>
</dbReference>
<keyword evidence="4" id="KW-0574">Periplasm</keyword>
<dbReference type="EMBL" id="RZNJ01000005">
    <property type="protein sequence ID" value="RUT29265.1"/>
    <property type="molecule type" value="Genomic_DNA"/>
</dbReference>
<evidence type="ECO:0000256" key="3">
    <source>
        <dbReference type="ARBA" id="ARBA00022729"/>
    </source>
</evidence>
<dbReference type="AlphaFoldDB" id="A0A433X5B1"/>
<proteinExistence type="inferred from homology"/>
<dbReference type="Proteomes" id="UP000281547">
    <property type="component" value="Unassembled WGS sequence"/>
</dbReference>
<name>A0A433X5B1_9HYPH</name>
<comment type="similarity">
    <text evidence="1">Belongs to the bacterial solute-binding protein 1 family.</text>
</comment>
<organism evidence="5 6">
    <name type="scientific">Arsenicitalea aurantiaca</name>
    <dbReference type="NCBI Taxonomy" id="1783274"/>
    <lineage>
        <taxon>Bacteria</taxon>
        <taxon>Pseudomonadati</taxon>
        <taxon>Pseudomonadota</taxon>
        <taxon>Alphaproteobacteria</taxon>
        <taxon>Hyphomicrobiales</taxon>
        <taxon>Devosiaceae</taxon>
        <taxon>Arsenicitalea</taxon>
    </lineage>
</organism>
<evidence type="ECO:0000256" key="4">
    <source>
        <dbReference type="ARBA" id="ARBA00022764"/>
    </source>
</evidence>
<dbReference type="GO" id="GO:1901982">
    <property type="term" value="F:maltose binding"/>
    <property type="evidence" value="ECO:0007669"/>
    <property type="project" value="TreeGrafter"/>
</dbReference>
<reference evidence="5 6" key="1">
    <citation type="journal article" date="2016" name="Int. J. Syst. Evol. Microbiol.">
        <title>Arsenicitalea aurantiaca gen. nov., sp. nov., a new member of the family Hyphomicrobiaceae, isolated from high-arsenic sediment.</title>
        <authorList>
            <person name="Mu Y."/>
            <person name="Zhou L."/>
            <person name="Zeng X.C."/>
            <person name="Liu L."/>
            <person name="Pan Y."/>
            <person name="Chen X."/>
            <person name="Wang J."/>
            <person name="Li S."/>
            <person name="Li W.J."/>
            <person name="Wang Y."/>
        </authorList>
    </citation>
    <scope>NUCLEOTIDE SEQUENCE [LARGE SCALE GENOMIC DNA]</scope>
    <source>
        <strain evidence="5 6">42-50</strain>
    </source>
</reference>
<dbReference type="GO" id="GO:0055052">
    <property type="term" value="C:ATP-binding cassette (ABC) transporter complex, substrate-binding subunit-containing"/>
    <property type="evidence" value="ECO:0007669"/>
    <property type="project" value="TreeGrafter"/>
</dbReference>
<evidence type="ECO:0000313" key="6">
    <source>
        <dbReference type="Proteomes" id="UP000281547"/>
    </source>
</evidence>
<evidence type="ECO:0000256" key="2">
    <source>
        <dbReference type="ARBA" id="ARBA00022448"/>
    </source>
</evidence>
<dbReference type="Pfam" id="PF01547">
    <property type="entry name" value="SBP_bac_1"/>
    <property type="match status" value="1"/>
</dbReference>
<keyword evidence="6" id="KW-1185">Reference proteome</keyword>
<dbReference type="Gene3D" id="3.40.190.10">
    <property type="entry name" value="Periplasmic binding protein-like II"/>
    <property type="match status" value="1"/>
</dbReference>
<dbReference type="CDD" id="cd13585">
    <property type="entry name" value="PBP2_TMBP_like"/>
    <property type="match status" value="1"/>
</dbReference>
<protein>
    <submittedName>
        <fullName evidence="5">Sugar ABC transporter substrate-binding protein</fullName>
    </submittedName>
</protein>
<keyword evidence="3" id="KW-0732">Signal</keyword>
<gene>
    <name evidence="5" type="ORF">EMQ25_14140</name>
</gene>
<dbReference type="PANTHER" id="PTHR30061:SF50">
    <property type="entry name" value="MALTOSE_MALTODEXTRIN-BINDING PERIPLASMIC PROTEIN"/>
    <property type="match status" value="1"/>
</dbReference>
<dbReference type="RefSeq" id="WP_127189255.1">
    <property type="nucleotide sequence ID" value="NZ_RZNJ01000005.1"/>
</dbReference>
<sequence length="417" mass="44669">MISPIDRRTVLKWGGGMLGASALMPRLAFGQQTSINYWHTFTSQSEFAGLEAVMAQFASAHPDINVIQENIPNPEFMAKITAAVVGGGRPDVTMVASERFADLRAMGALVDLTDRIASWERRGDFEDARFASITSEDGAVYGVPAFAFVDWMYYRKDWFDEAGLSAPTTLDEMLVAAQTLTDPAKGRYGFGMRGGAGGQAFVVNLMEAFGSPVLSNGEIGLDRDRAIEAVRWYAGLLTEHGVVPPSAPNDGFRQIMEAFQTGQTAMVWHHTGSFRDISGFLEPGVEFATAPIPAGPAARVARLGYAYNAMSSDANADAAWEWIKFWGEPDAAVALLEATGYFPASTVAAQDERISGNPLYAPAAETLGFGLPQPSFPGFAGWSESVVLPAFQRVLIGDATPEQAVDEMIDGLAAAVG</sequence>
<dbReference type="InterPro" id="IPR006059">
    <property type="entry name" value="SBP"/>
</dbReference>
<comment type="caution">
    <text evidence="5">The sequence shown here is derived from an EMBL/GenBank/DDBJ whole genome shotgun (WGS) entry which is preliminary data.</text>
</comment>
<evidence type="ECO:0000313" key="5">
    <source>
        <dbReference type="EMBL" id="RUT29265.1"/>
    </source>
</evidence>
<dbReference type="GO" id="GO:0015768">
    <property type="term" value="P:maltose transport"/>
    <property type="evidence" value="ECO:0007669"/>
    <property type="project" value="TreeGrafter"/>
</dbReference>
<keyword evidence="2" id="KW-0813">Transport</keyword>
<evidence type="ECO:0000256" key="1">
    <source>
        <dbReference type="ARBA" id="ARBA00008520"/>
    </source>
</evidence>
<accession>A0A433X5B1</accession>
<dbReference type="OrthoDB" id="9770625at2"/>